<dbReference type="SMART" id="SM00164">
    <property type="entry name" value="TBC"/>
    <property type="match status" value="1"/>
</dbReference>
<reference evidence="4 5" key="1">
    <citation type="submission" date="2020-11" db="EMBL/GenBank/DDBJ databases">
        <authorList>
            <person name="Wallbank WR R."/>
            <person name="Pardo Diaz C."/>
            <person name="Kozak K."/>
            <person name="Martin S."/>
            <person name="Jiggins C."/>
            <person name="Moest M."/>
            <person name="Warren A I."/>
            <person name="Generalovic N T."/>
            <person name="Byers J.R.P. K."/>
            <person name="Montejo-Kovacevich G."/>
            <person name="Yen C E."/>
        </authorList>
    </citation>
    <scope>NUCLEOTIDE SEQUENCE [LARGE SCALE GENOMIC DNA]</scope>
</reference>
<dbReference type="Gene3D" id="1.10.472.80">
    <property type="entry name" value="Ypt/Rab-GAP domain of gyp1p, domain 3"/>
    <property type="match status" value="1"/>
</dbReference>
<dbReference type="FunFam" id="1.10.8.270:FF:000011">
    <property type="entry name" value="TBC1 domain family member 5"/>
    <property type="match status" value="1"/>
</dbReference>
<feature type="compositionally biased region" description="Polar residues" evidence="2">
    <location>
        <begin position="410"/>
        <end position="433"/>
    </location>
</feature>
<dbReference type="PANTHER" id="PTHR22957:SF337">
    <property type="entry name" value="TBC1 DOMAIN FAMILY MEMBER 5"/>
    <property type="match status" value="1"/>
</dbReference>
<feature type="compositionally biased region" description="Low complexity" evidence="2">
    <location>
        <begin position="671"/>
        <end position="687"/>
    </location>
</feature>
<evidence type="ECO:0000259" key="3">
    <source>
        <dbReference type="PROSITE" id="PS50086"/>
    </source>
</evidence>
<evidence type="ECO:0000313" key="4">
    <source>
        <dbReference type="EMBL" id="CAD7084937.1"/>
    </source>
</evidence>
<dbReference type="PANTHER" id="PTHR22957">
    <property type="entry name" value="TBC1 DOMAIN FAMILY MEMBER GTPASE-ACTIVATING PROTEIN"/>
    <property type="match status" value="1"/>
</dbReference>
<gene>
    <name evidence="4" type="ORF">HERILL_LOCUS7809</name>
</gene>
<feature type="compositionally biased region" description="Low complexity" evidence="2">
    <location>
        <begin position="446"/>
        <end position="469"/>
    </location>
</feature>
<name>A0A7R8YTF6_HERIL</name>
<feature type="compositionally biased region" description="Polar residues" evidence="2">
    <location>
        <begin position="603"/>
        <end position="617"/>
    </location>
</feature>
<feature type="region of interest" description="Disordered" evidence="2">
    <location>
        <begin position="410"/>
        <end position="469"/>
    </location>
</feature>
<feature type="region of interest" description="Disordered" evidence="2">
    <location>
        <begin position="1"/>
        <end position="29"/>
    </location>
</feature>
<dbReference type="FunCoup" id="A0A7R8YTF6">
    <property type="interactions" value="818"/>
</dbReference>
<evidence type="ECO:0000313" key="5">
    <source>
        <dbReference type="Proteomes" id="UP000594454"/>
    </source>
</evidence>
<evidence type="ECO:0000256" key="2">
    <source>
        <dbReference type="SAM" id="MobiDB-lite"/>
    </source>
</evidence>
<keyword evidence="5" id="KW-1185">Reference proteome</keyword>
<evidence type="ECO:0000256" key="1">
    <source>
        <dbReference type="ARBA" id="ARBA00022468"/>
    </source>
</evidence>
<dbReference type="FunFam" id="1.10.472.80:FF:000038">
    <property type="entry name" value="TBC1 domain family member 5"/>
    <property type="match status" value="1"/>
</dbReference>
<keyword evidence="1" id="KW-0343">GTPase activation</keyword>
<accession>A0A7R8YTF6</accession>
<feature type="region of interest" description="Disordered" evidence="2">
    <location>
        <begin position="716"/>
        <end position="743"/>
    </location>
</feature>
<dbReference type="GO" id="GO:0005096">
    <property type="term" value="F:GTPase activator activity"/>
    <property type="evidence" value="ECO:0007669"/>
    <property type="project" value="UniProtKB-KW"/>
</dbReference>
<dbReference type="GO" id="GO:0005737">
    <property type="term" value="C:cytoplasm"/>
    <property type="evidence" value="ECO:0007669"/>
    <property type="project" value="UniProtKB-ARBA"/>
</dbReference>
<organism evidence="4 5">
    <name type="scientific">Hermetia illucens</name>
    <name type="common">Black soldier fly</name>
    <dbReference type="NCBI Taxonomy" id="343691"/>
    <lineage>
        <taxon>Eukaryota</taxon>
        <taxon>Metazoa</taxon>
        <taxon>Ecdysozoa</taxon>
        <taxon>Arthropoda</taxon>
        <taxon>Hexapoda</taxon>
        <taxon>Insecta</taxon>
        <taxon>Pterygota</taxon>
        <taxon>Neoptera</taxon>
        <taxon>Endopterygota</taxon>
        <taxon>Diptera</taxon>
        <taxon>Brachycera</taxon>
        <taxon>Stratiomyomorpha</taxon>
        <taxon>Stratiomyidae</taxon>
        <taxon>Hermetiinae</taxon>
        <taxon>Hermetia</taxon>
    </lineage>
</organism>
<dbReference type="InParanoid" id="A0A7R8YTF6"/>
<dbReference type="EMBL" id="LR899011">
    <property type="protein sequence ID" value="CAD7084937.1"/>
    <property type="molecule type" value="Genomic_DNA"/>
</dbReference>
<dbReference type="SUPFAM" id="SSF47923">
    <property type="entry name" value="Ypt/Rab-GAP domain of gyp1p"/>
    <property type="match status" value="2"/>
</dbReference>
<dbReference type="InterPro" id="IPR000195">
    <property type="entry name" value="Rab-GAP-TBC_dom"/>
</dbReference>
<feature type="region of interest" description="Disordered" evidence="2">
    <location>
        <begin position="581"/>
        <end position="633"/>
    </location>
</feature>
<dbReference type="PROSITE" id="PS50086">
    <property type="entry name" value="TBC_RABGAP"/>
    <property type="match status" value="1"/>
</dbReference>
<dbReference type="InterPro" id="IPR035969">
    <property type="entry name" value="Rab-GAP_TBC_sf"/>
</dbReference>
<dbReference type="AlphaFoldDB" id="A0A7R8YTF6"/>
<dbReference type="Proteomes" id="UP000594454">
    <property type="component" value="Chromosome 3"/>
</dbReference>
<proteinExistence type="predicted"/>
<dbReference type="Pfam" id="PF00566">
    <property type="entry name" value="RabGAP-TBC"/>
    <property type="match status" value="2"/>
</dbReference>
<sequence>MTSSSTEVLEATELYSPGAGADTTTHSPTDKYRAEWNDLKTDLLHNNLEKLRQLAFDGDLKVSKFRSICWSLLLRVLNDGPGDWVNQREKQRTGYLKLKDEFAKNPHTGADKNDDPLSQSQQSLWNQYFGDQELLAVIKQDVVRTFPGVDFFRKPLIRDTMTNILFNYAREHPYMCYRQGMHEILAPILFVMHSDHQALQHVQEVTKDIDPILADVLDPQYLESDCYCIFSRVMSKIESYYRIVNMVPNSQGYFPTQSELPSPDTPLPPENEVIGQLNFIRDKILAKTDLHLHNHLLKLDIPLHIFGIRWLRLLFGREFQLQDLLMLWDAIFADSDTFDLPDYILVAMLIRIRDKLLLSDYTTCLTHLMRYPNNVDISLILRHALHMKIPQKYELPPGAFVYVTSRPDNKTSSQLNKNQNAATLPRQSANSKAVSKHINQKPQATSRSRASSLNSNSIQLSSSSASTDSQLQSKLRDLQYSASSNIEHLPTSGEIRENDIRIVDGYRENSPEVLRMELQQAQKILYVGRLQLKKYAEILRRHIPQSHSEELNQTLDGIEELCSFLDVRFSVPDPLRERVDPAHEADEANNAKTEHKTLKAAVSKTSDPQPVPKTQNSKRIHPSESQSKKEFVKSLDEGSSFEIQIGENGLPLKKSNVNQHKDSNAELKPLSGVSPEDVPSVSSSSSGTRYEIPDNGFMKKSKKILGARKEVELTLFRQTNCDDKEGVPTADPVGSRENDDEDE</sequence>
<protein>
    <recommendedName>
        <fullName evidence="3">Rab-GAP TBC domain-containing protein</fullName>
    </recommendedName>
</protein>
<feature type="region of interest" description="Disordered" evidence="2">
    <location>
        <begin position="664"/>
        <end position="695"/>
    </location>
</feature>
<dbReference type="OrthoDB" id="27140at2759"/>
<dbReference type="Gene3D" id="1.10.8.270">
    <property type="entry name" value="putative rabgap domain of human tbc1 domain family member 14 like domains"/>
    <property type="match status" value="1"/>
</dbReference>
<feature type="domain" description="Rab-GAP TBC" evidence="3">
    <location>
        <begin position="60"/>
        <end position="335"/>
    </location>
</feature>